<proteinExistence type="predicted"/>
<accession>J9CP92</accession>
<dbReference type="EMBL" id="AMCI01002751">
    <property type="protein sequence ID" value="EJX01956.1"/>
    <property type="molecule type" value="Genomic_DNA"/>
</dbReference>
<dbReference type="AlphaFoldDB" id="J9CP92"/>
<name>J9CP92_9ZZZZ</name>
<evidence type="ECO:0000313" key="1">
    <source>
        <dbReference type="EMBL" id="EJX01956.1"/>
    </source>
</evidence>
<sequence>MTVANGHRRITMLLLHHQLRHRFAHNIGTAQHHTLLSAHGDVVTLEQFENAQGRCRDIAWETDGQTTYIDGMETIHILAVVDRLDDALLVDMLRQRQLHNKAVHFVVVIQAVDTSQEFFLRNVALVANQRRLETAGLACQHFIAHIGLATSIMPDQDGR</sequence>
<reference evidence="1" key="1">
    <citation type="journal article" date="2012" name="PLoS ONE">
        <title>Gene sets for utilization of primary and secondary nutrition supplies in the distal gut of endangered iberian lynx.</title>
        <authorList>
            <person name="Alcaide M."/>
            <person name="Messina E."/>
            <person name="Richter M."/>
            <person name="Bargiela R."/>
            <person name="Peplies J."/>
            <person name="Huws S.A."/>
            <person name="Newbold C.J."/>
            <person name="Golyshin P.N."/>
            <person name="Simon M.A."/>
            <person name="Lopez G."/>
            <person name="Yakimov M.M."/>
            <person name="Ferrer M."/>
        </authorList>
    </citation>
    <scope>NUCLEOTIDE SEQUENCE</scope>
</reference>
<gene>
    <name evidence="1" type="ORF">EVA_09938</name>
</gene>
<protein>
    <submittedName>
        <fullName evidence="1">Uncharacterized protein</fullName>
    </submittedName>
</protein>
<organism evidence="1">
    <name type="scientific">gut metagenome</name>
    <dbReference type="NCBI Taxonomy" id="749906"/>
    <lineage>
        <taxon>unclassified sequences</taxon>
        <taxon>metagenomes</taxon>
        <taxon>organismal metagenomes</taxon>
    </lineage>
</organism>
<comment type="caution">
    <text evidence="1">The sequence shown here is derived from an EMBL/GenBank/DDBJ whole genome shotgun (WGS) entry which is preliminary data.</text>
</comment>